<proteinExistence type="predicted"/>
<gene>
    <name evidence="2" type="ORF">AVDCRST_MAG53-1152</name>
</gene>
<dbReference type="EMBL" id="CADCVR010000039">
    <property type="protein sequence ID" value="CAA9488620.1"/>
    <property type="molecule type" value="Genomic_DNA"/>
</dbReference>
<keyword evidence="1" id="KW-0472">Membrane</keyword>
<reference evidence="2" key="1">
    <citation type="submission" date="2020-02" db="EMBL/GenBank/DDBJ databases">
        <authorList>
            <person name="Meier V. D."/>
        </authorList>
    </citation>
    <scope>NUCLEOTIDE SEQUENCE</scope>
    <source>
        <strain evidence="2">AVDCRST_MAG53</strain>
    </source>
</reference>
<sequence length="47" mass="4896">MIWLILLVLLVIVFGLGTVLETALVTLLIVAAVVVVAGLAIARVLGR</sequence>
<protein>
    <submittedName>
        <fullName evidence="2">Uncharacterized protein</fullName>
    </submittedName>
</protein>
<organism evidence="2">
    <name type="scientific">uncultured Solirubrobacteraceae bacterium</name>
    <dbReference type="NCBI Taxonomy" id="1162706"/>
    <lineage>
        <taxon>Bacteria</taxon>
        <taxon>Bacillati</taxon>
        <taxon>Actinomycetota</taxon>
        <taxon>Thermoleophilia</taxon>
        <taxon>Solirubrobacterales</taxon>
        <taxon>Solirubrobacteraceae</taxon>
        <taxon>environmental samples</taxon>
    </lineage>
</organism>
<dbReference type="AlphaFoldDB" id="A0A6J4S7Z3"/>
<feature type="transmembrane region" description="Helical" evidence="1">
    <location>
        <begin position="25"/>
        <end position="45"/>
    </location>
</feature>
<keyword evidence="1" id="KW-0812">Transmembrane</keyword>
<accession>A0A6J4S7Z3</accession>
<name>A0A6J4S7Z3_9ACTN</name>
<evidence type="ECO:0000313" key="2">
    <source>
        <dbReference type="EMBL" id="CAA9488620.1"/>
    </source>
</evidence>
<evidence type="ECO:0000256" key="1">
    <source>
        <dbReference type="SAM" id="Phobius"/>
    </source>
</evidence>
<keyword evidence="1" id="KW-1133">Transmembrane helix</keyword>